<dbReference type="PANTHER" id="PTHR32182">
    <property type="entry name" value="DNA REPLICATION AND REPAIR PROTEIN RECF"/>
    <property type="match status" value="1"/>
</dbReference>
<dbReference type="InterPro" id="IPR027417">
    <property type="entry name" value="P-loop_NTPase"/>
</dbReference>
<dbReference type="EMBL" id="FZOL01000010">
    <property type="protein sequence ID" value="SNS57213.1"/>
    <property type="molecule type" value="Genomic_DNA"/>
</dbReference>
<dbReference type="InterPro" id="IPR003593">
    <property type="entry name" value="AAA+_ATPase"/>
</dbReference>
<accession>A0A239FLU6</accession>
<evidence type="ECO:0000313" key="2">
    <source>
        <dbReference type="EMBL" id="SNS57213.1"/>
    </source>
</evidence>
<dbReference type="Gene3D" id="3.40.50.300">
    <property type="entry name" value="P-loop containing nucleotide triphosphate hydrolases"/>
    <property type="match status" value="1"/>
</dbReference>
<dbReference type="Pfam" id="PF13304">
    <property type="entry name" value="AAA_21"/>
    <property type="match status" value="1"/>
</dbReference>
<dbReference type="GO" id="GO:0000731">
    <property type="term" value="P:DNA synthesis involved in DNA repair"/>
    <property type="evidence" value="ECO:0007669"/>
    <property type="project" value="TreeGrafter"/>
</dbReference>
<keyword evidence="2" id="KW-0547">Nucleotide-binding</keyword>
<dbReference type="GO" id="GO:0006302">
    <property type="term" value="P:double-strand break repair"/>
    <property type="evidence" value="ECO:0007669"/>
    <property type="project" value="TreeGrafter"/>
</dbReference>
<evidence type="ECO:0000259" key="1">
    <source>
        <dbReference type="SMART" id="SM00382"/>
    </source>
</evidence>
<dbReference type="InterPro" id="IPR003959">
    <property type="entry name" value="ATPase_AAA_core"/>
</dbReference>
<keyword evidence="2" id="KW-0067">ATP-binding</keyword>
<reference evidence="3" key="1">
    <citation type="submission" date="2017-06" db="EMBL/GenBank/DDBJ databases">
        <authorList>
            <person name="Varghese N."/>
            <person name="Submissions S."/>
        </authorList>
    </citation>
    <scope>NUCLEOTIDE SEQUENCE [LARGE SCALE GENOMIC DNA]</scope>
    <source>
        <strain evidence="3">DSM 22348</strain>
    </source>
</reference>
<dbReference type="AlphaFoldDB" id="A0A239FLU6"/>
<name>A0A239FLU6_9PSED</name>
<dbReference type="SMART" id="SM00382">
    <property type="entry name" value="AAA"/>
    <property type="match status" value="1"/>
</dbReference>
<feature type="domain" description="AAA+ ATPase" evidence="1">
    <location>
        <begin position="7"/>
        <end position="372"/>
    </location>
</feature>
<dbReference type="CDD" id="cd00267">
    <property type="entry name" value="ABC_ATPase"/>
    <property type="match status" value="1"/>
</dbReference>
<dbReference type="Proteomes" id="UP000198407">
    <property type="component" value="Unassembled WGS sequence"/>
</dbReference>
<dbReference type="GO" id="GO:0016887">
    <property type="term" value="F:ATP hydrolysis activity"/>
    <property type="evidence" value="ECO:0007669"/>
    <property type="project" value="InterPro"/>
</dbReference>
<organism evidence="2 3">
    <name type="scientific">Pseudomonas japonica</name>
    <dbReference type="NCBI Taxonomy" id="256466"/>
    <lineage>
        <taxon>Bacteria</taxon>
        <taxon>Pseudomonadati</taxon>
        <taxon>Pseudomonadota</taxon>
        <taxon>Gammaproteobacteria</taxon>
        <taxon>Pseudomonadales</taxon>
        <taxon>Pseudomonadaceae</taxon>
        <taxon>Pseudomonas</taxon>
    </lineage>
</organism>
<dbReference type="PANTHER" id="PTHR32182:SF23">
    <property type="entry name" value="ATP BINDING PROTEIN"/>
    <property type="match status" value="1"/>
</dbReference>
<dbReference type="SUPFAM" id="SSF52540">
    <property type="entry name" value="P-loop containing nucleoside triphosphate hydrolases"/>
    <property type="match status" value="1"/>
</dbReference>
<proteinExistence type="predicted"/>
<protein>
    <submittedName>
        <fullName evidence="2">Predicted ATP-binding protein involved in virulence</fullName>
    </submittedName>
</protein>
<gene>
    <name evidence="2" type="ORF">SAMN05444352_110114</name>
</gene>
<sequence>MENETDPAKVIVLVGNNGAGKTSILKALATSLSWFVGRLRAEKGSGTPISDHSIRERAPSAAIDISVDDAEVGQGPFRWTVARVRQGMKGQHSSVLIDASDLADHYRSQLTLIGNCSLPLVAYYPVERSVLEVPLKVNKRNAFYQLVGYEDFLTPSVNFTKFFEWFRDREDHENELSSKAFKSDSKRDEFERLDKLVHALGEQSIEDIEPLDFKALNKEFSKLRDVMTGIRNFSKVPKDPQLSAVRSAIEQFMPGFCNLRVQRKPRLQLIVDKNDLTLNILQLSQGEKTLMALVGDIARRLAMMNPALENPLHGQGIVLIDEVDMHLHPTWQRRIIHNLTQTFPNCQFILTTHSPLVISDYPDVLVYALNDGQLEKVPSQFGQDANTVLLDVMDTDIRNPEVGAKLNDALDAIQSGHLDKARELIAALDEQLPSSNLELAKVKLVLRKQELRFEKDR</sequence>
<keyword evidence="3" id="KW-1185">Reference proteome</keyword>
<dbReference type="GO" id="GO:0005524">
    <property type="term" value="F:ATP binding"/>
    <property type="evidence" value="ECO:0007669"/>
    <property type="project" value="UniProtKB-KW"/>
</dbReference>
<dbReference type="STRING" id="1215104.GCA_000730585_02033"/>
<evidence type="ECO:0000313" key="3">
    <source>
        <dbReference type="Proteomes" id="UP000198407"/>
    </source>
</evidence>